<comment type="caution">
    <text evidence="1">The sequence shown here is derived from an EMBL/GenBank/DDBJ whole genome shotgun (WGS) entry which is preliminary data.</text>
</comment>
<dbReference type="Proteomes" id="UP000419138">
    <property type="component" value="Unassembled WGS sequence"/>
</dbReference>
<dbReference type="OrthoDB" id="5173603at2"/>
<dbReference type="SUPFAM" id="SSF51735">
    <property type="entry name" value="NAD(P)-binding Rossmann-fold domains"/>
    <property type="match status" value="1"/>
</dbReference>
<dbReference type="Gene3D" id="3.40.50.720">
    <property type="entry name" value="NAD(P)-binding Rossmann-like Domain"/>
    <property type="match status" value="1"/>
</dbReference>
<reference evidence="1 2" key="1">
    <citation type="submission" date="2019-05" db="EMBL/GenBank/DDBJ databases">
        <title>Comparative genomics and metabolomics analyses of clavulanic acid producing Streptomyces species provides insight into specialized metabolism and evolution of beta-lactam biosynthetic gene clusters.</title>
        <authorList>
            <person name="Moore M.A."/>
            <person name="Cruz-Morales P."/>
            <person name="Barona Gomez F."/>
            <person name="Kapil T."/>
        </authorList>
    </citation>
    <scope>NUCLEOTIDE SEQUENCE [LARGE SCALE GENOMIC DNA]</scope>
    <source>
        <strain evidence="1 2">NRRL 5741</strain>
    </source>
</reference>
<dbReference type="InterPro" id="IPR036291">
    <property type="entry name" value="NAD(P)-bd_dom_sf"/>
</dbReference>
<proteinExistence type="predicted"/>
<name>A0A646KPD1_STRJU</name>
<evidence type="ECO:0000313" key="1">
    <source>
        <dbReference type="EMBL" id="MQT04142.1"/>
    </source>
</evidence>
<evidence type="ECO:0000313" key="2">
    <source>
        <dbReference type="Proteomes" id="UP000419138"/>
    </source>
</evidence>
<organism evidence="1 2">
    <name type="scientific">Streptomyces jumonjinensis</name>
    <dbReference type="NCBI Taxonomy" id="1945"/>
    <lineage>
        <taxon>Bacteria</taxon>
        <taxon>Bacillati</taxon>
        <taxon>Actinomycetota</taxon>
        <taxon>Actinomycetes</taxon>
        <taxon>Kitasatosporales</taxon>
        <taxon>Streptomycetaceae</taxon>
        <taxon>Streptomyces</taxon>
    </lineage>
</organism>
<accession>A0A646KPD1</accession>
<dbReference type="InterPro" id="IPR002347">
    <property type="entry name" value="SDR_fam"/>
</dbReference>
<protein>
    <submittedName>
        <fullName evidence="1">SDR family NAD(P)-dependent oxidoreductase</fullName>
    </submittedName>
</protein>
<sequence length="89" mass="9019">MRLTGKRALITGAARGIGRAIAVAYAKEGADLVLLDVAADIEGCPYPLGTESQLGATADACREAGASVAECVGDVRDSRQLSAATRTAL</sequence>
<dbReference type="AlphaFoldDB" id="A0A646KPD1"/>
<dbReference type="Pfam" id="PF00106">
    <property type="entry name" value="adh_short"/>
    <property type="match status" value="1"/>
</dbReference>
<dbReference type="RefSeq" id="WP_153525589.1">
    <property type="nucleotide sequence ID" value="NZ_VCLA01000184.1"/>
</dbReference>
<keyword evidence="2" id="KW-1185">Reference proteome</keyword>
<gene>
    <name evidence="1" type="ORF">FF041_29440</name>
</gene>
<dbReference type="EMBL" id="VCLA01000184">
    <property type="protein sequence ID" value="MQT04142.1"/>
    <property type="molecule type" value="Genomic_DNA"/>
</dbReference>
<feature type="non-terminal residue" evidence="1">
    <location>
        <position position="89"/>
    </location>
</feature>